<keyword evidence="4 7" id="KW-1133">Transmembrane helix</keyword>
<dbReference type="InterPro" id="IPR003838">
    <property type="entry name" value="ABC3_permease_C"/>
</dbReference>
<sequence>MRKRNIIRLAADNVMSHVLQLGGNIVLAMVLLLLIAVLISVYSMSTNIRHSLQESGIRNIDTLCEIRFLDELDSELQSDPAMDIIKSVDGVEAVTCAWQTGYINTDPALEKLKNIQTGHSFQAIDDEDGKDGLYYIEIDATIQNIWKMKLDEGILIEELKPMEDGMYLYLGSAYKDKIEVGTKYIGEVGGQSYTYVVAGILEKGQSFPVSQMEMLDFSDVTGTIPLDYEVLACPGEIFCNNSDFYFSIKQGHSYVKIKRSLMQKLAKAGYKDIKVIDIGKAIENGEEMSRKINYNIIQMLILVGLTFCIVLLCIQILDFLRRRREYGIMLTAGFSMKNITWMILWENILKFLLAYGCSLFLVWWLFIHIIEPDQLMVFSYRSIYWKRVVPILGEISILFVALSTICPVFMIYKCSPIDLLGKEGE</sequence>
<dbReference type="PANTHER" id="PTHR30572:SF4">
    <property type="entry name" value="ABC TRANSPORTER PERMEASE YTRF"/>
    <property type="match status" value="1"/>
</dbReference>
<protein>
    <submittedName>
        <fullName evidence="9">ABC transporter permease</fullName>
    </submittedName>
</protein>
<gene>
    <name evidence="9" type="ORF">H8S09_03325</name>
</gene>
<reference evidence="9 10" key="1">
    <citation type="submission" date="2020-08" db="EMBL/GenBank/DDBJ databases">
        <title>Genome public.</title>
        <authorList>
            <person name="Liu C."/>
            <person name="Sun Q."/>
        </authorList>
    </citation>
    <scope>NUCLEOTIDE SEQUENCE [LARGE SCALE GENOMIC DNA]</scope>
    <source>
        <strain evidence="9 10">NSJ-10</strain>
    </source>
</reference>
<keyword evidence="2" id="KW-1003">Cell membrane</keyword>
<feature type="transmembrane region" description="Helical" evidence="7">
    <location>
        <begin position="351"/>
        <end position="370"/>
    </location>
</feature>
<dbReference type="AlphaFoldDB" id="A0A8I0AH31"/>
<evidence type="ECO:0000256" key="3">
    <source>
        <dbReference type="ARBA" id="ARBA00022692"/>
    </source>
</evidence>
<dbReference type="EMBL" id="JACOOX010000002">
    <property type="protein sequence ID" value="MBC5661935.1"/>
    <property type="molecule type" value="Genomic_DNA"/>
</dbReference>
<evidence type="ECO:0000256" key="6">
    <source>
        <dbReference type="ARBA" id="ARBA00038076"/>
    </source>
</evidence>
<dbReference type="Pfam" id="PF02687">
    <property type="entry name" value="FtsX"/>
    <property type="match status" value="1"/>
</dbReference>
<feature type="transmembrane region" description="Helical" evidence="7">
    <location>
        <begin position="21"/>
        <end position="42"/>
    </location>
</feature>
<evidence type="ECO:0000256" key="2">
    <source>
        <dbReference type="ARBA" id="ARBA00022475"/>
    </source>
</evidence>
<dbReference type="PANTHER" id="PTHR30572">
    <property type="entry name" value="MEMBRANE COMPONENT OF TRANSPORTER-RELATED"/>
    <property type="match status" value="1"/>
</dbReference>
<evidence type="ECO:0000256" key="5">
    <source>
        <dbReference type="ARBA" id="ARBA00023136"/>
    </source>
</evidence>
<comment type="similarity">
    <text evidence="6">Belongs to the ABC-4 integral membrane protein family.</text>
</comment>
<keyword evidence="5 7" id="KW-0472">Membrane</keyword>
<organism evidence="9 10">
    <name type="scientific">Coprococcus hominis</name>
    <name type="common">ex Liu et al. 2022</name>
    <dbReference type="NCBI Taxonomy" id="2763039"/>
    <lineage>
        <taxon>Bacteria</taxon>
        <taxon>Bacillati</taxon>
        <taxon>Bacillota</taxon>
        <taxon>Clostridia</taxon>
        <taxon>Lachnospirales</taxon>
        <taxon>Lachnospiraceae</taxon>
        <taxon>Coprococcus</taxon>
    </lineage>
</organism>
<comment type="caution">
    <text evidence="9">The sequence shown here is derived from an EMBL/GenBank/DDBJ whole genome shotgun (WGS) entry which is preliminary data.</text>
</comment>
<name>A0A8I0AH31_9FIRM</name>
<evidence type="ECO:0000256" key="7">
    <source>
        <dbReference type="SAM" id="Phobius"/>
    </source>
</evidence>
<dbReference type="GO" id="GO:0005886">
    <property type="term" value="C:plasma membrane"/>
    <property type="evidence" value="ECO:0007669"/>
    <property type="project" value="UniProtKB-SubCell"/>
</dbReference>
<dbReference type="RefSeq" id="WP_117807146.1">
    <property type="nucleotide sequence ID" value="NZ_JACOOX010000002.1"/>
</dbReference>
<feature type="domain" description="ABC3 transporter permease C-terminal" evidence="8">
    <location>
        <begin position="301"/>
        <end position="413"/>
    </location>
</feature>
<dbReference type="Proteomes" id="UP000615234">
    <property type="component" value="Unassembled WGS sequence"/>
</dbReference>
<evidence type="ECO:0000256" key="4">
    <source>
        <dbReference type="ARBA" id="ARBA00022989"/>
    </source>
</evidence>
<evidence type="ECO:0000313" key="9">
    <source>
        <dbReference type="EMBL" id="MBC5661935.1"/>
    </source>
</evidence>
<evidence type="ECO:0000259" key="8">
    <source>
        <dbReference type="Pfam" id="PF02687"/>
    </source>
</evidence>
<keyword evidence="3 7" id="KW-0812">Transmembrane</keyword>
<comment type="subcellular location">
    <subcellularLocation>
        <location evidence="1">Cell membrane</location>
        <topology evidence="1">Multi-pass membrane protein</topology>
    </subcellularLocation>
</comment>
<dbReference type="InterPro" id="IPR050250">
    <property type="entry name" value="Macrolide_Exporter_MacB"/>
</dbReference>
<evidence type="ECO:0000313" key="10">
    <source>
        <dbReference type="Proteomes" id="UP000615234"/>
    </source>
</evidence>
<feature type="transmembrane region" description="Helical" evidence="7">
    <location>
        <begin position="296"/>
        <end position="314"/>
    </location>
</feature>
<feature type="transmembrane region" description="Helical" evidence="7">
    <location>
        <begin position="391"/>
        <end position="412"/>
    </location>
</feature>
<proteinExistence type="inferred from homology"/>
<dbReference type="GO" id="GO:0022857">
    <property type="term" value="F:transmembrane transporter activity"/>
    <property type="evidence" value="ECO:0007669"/>
    <property type="project" value="TreeGrafter"/>
</dbReference>
<keyword evidence="10" id="KW-1185">Reference proteome</keyword>
<evidence type="ECO:0000256" key="1">
    <source>
        <dbReference type="ARBA" id="ARBA00004651"/>
    </source>
</evidence>
<accession>A0A8I0AH31</accession>